<dbReference type="Pfam" id="PF00583">
    <property type="entry name" value="Acetyltransf_1"/>
    <property type="match status" value="1"/>
</dbReference>
<dbReference type="EC" id="2.3.1.-" evidence="3"/>
<dbReference type="InterPro" id="IPR016181">
    <property type="entry name" value="Acyl_CoA_acyltransferase"/>
</dbReference>
<dbReference type="Gene3D" id="3.40.630.30">
    <property type="match status" value="1"/>
</dbReference>
<protein>
    <submittedName>
        <fullName evidence="3">Acetyltransferase</fullName>
        <ecNumber evidence="3">2.3.1.-</ecNumber>
    </submittedName>
</protein>
<evidence type="ECO:0000256" key="1">
    <source>
        <dbReference type="ARBA" id="ARBA00022679"/>
    </source>
</evidence>
<proteinExistence type="predicted"/>
<keyword evidence="3" id="KW-0012">Acyltransferase</keyword>
<dbReference type="InterPro" id="IPR000182">
    <property type="entry name" value="GNAT_dom"/>
</dbReference>
<dbReference type="PANTHER" id="PTHR13947">
    <property type="entry name" value="GNAT FAMILY N-ACETYLTRANSFERASE"/>
    <property type="match status" value="1"/>
</dbReference>
<dbReference type="OrthoDB" id="9799681at2"/>
<accession>A0A380K919</accession>
<dbReference type="PROSITE" id="PS51186">
    <property type="entry name" value="GNAT"/>
    <property type="match status" value="1"/>
</dbReference>
<feature type="domain" description="N-acetyltransferase" evidence="2">
    <location>
        <begin position="1"/>
        <end position="159"/>
    </location>
</feature>
<dbReference type="PANTHER" id="PTHR13947:SF37">
    <property type="entry name" value="LD18367P"/>
    <property type="match status" value="1"/>
</dbReference>
<dbReference type="Proteomes" id="UP000254924">
    <property type="component" value="Unassembled WGS sequence"/>
</dbReference>
<keyword evidence="4" id="KW-1185">Reference proteome</keyword>
<dbReference type="InterPro" id="IPR050769">
    <property type="entry name" value="NAT_camello-type"/>
</dbReference>
<sequence>MQLKPYEDKYKNQVIALILYLQNYDNKVDLSLEEQPDMNAIPRYYFETGGNFWIVVNDEDLVVGTIGFLVKGKTGVLKKFFVHPDYRGRDKGVSTPLYDKLIETAKEKELDAIVLDTPANCHAAHRFYEKKGFVRIEKDDLPVQYDYPDRDSLLFLLEL</sequence>
<dbReference type="EMBL" id="UHFN01000007">
    <property type="protein sequence ID" value="SUN61099.1"/>
    <property type="molecule type" value="Genomic_DNA"/>
</dbReference>
<evidence type="ECO:0000259" key="2">
    <source>
        <dbReference type="PROSITE" id="PS51186"/>
    </source>
</evidence>
<dbReference type="AlphaFoldDB" id="A0A380K919"/>
<reference evidence="3 4" key="1">
    <citation type="submission" date="2018-06" db="EMBL/GenBank/DDBJ databases">
        <authorList>
            <consortium name="Pathogen Informatics"/>
            <person name="Doyle S."/>
        </authorList>
    </citation>
    <scope>NUCLEOTIDE SEQUENCE [LARGE SCALE GENOMIC DNA]</scope>
    <source>
        <strain evidence="3 4">NCTC12224</strain>
    </source>
</reference>
<gene>
    <name evidence="3" type="ORF">NCTC12224_01328</name>
</gene>
<dbReference type="RefSeq" id="WP_115269232.1">
    <property type="nucleotide sequence ID" value="NZ_CP185251.1"/>
</dbReference>
<dbReference type="CDD" id="cd04301">
    <property type="entry name" value="NAT_SF"/>
    <property type="match status" value="1"/>
</dbReference>
<dbReference type="GeneID" id="78356652"/>
<dbReference type="SUPFAM" id="SSF55729">
    <property type="entry name" value="Acyl-CoA N-acyltransferases (Nat)"/>
    <property type="match status" value="1"/>
</dbReference>
<dbReference type="GO" id="GO:0008080">
    <property type="term" value="F:N-acetyltransferase activity"/>
    <property type="evidence" value="ECO:0007669"/>
    <property type="project" value="InterPro"/>
</dbReference>
<keyword evidence="1 3" id="KW-0808">Transferase</keyword>
<evidence type="ECO:0000313" key="4">
    <source>
        <dbReference type="Proteomes" id="UP000254924"/>
    </source>
</evidence>
<name>A0A380K919_9STRE</name>
<evidence type="ECO:0000313" key="3">
    <source>
        <dbReference type="EMBL" id="SUN61099.1"/>
    </source>
</evidence>
<organism evidence="3 4">
    <name type="scientific">Streptococcus hyointestinalis</name>
    <dbReference type="NCBI Taxonomy" id="1337"/>
    <lineage>
        <taxon>Bacteria</taxon>
        <taxon>Bacillati</taxon>
        <taxon>Bacillota</taxon>
        <taxon>Bacilli</taxon>
        <taxon>Lactobacillales</taxon>
        <taxon>Streptococcaceae</taxon>
        <taxon>Streptococcus</taxon>
    </lineage>
</organism>